<protein>
    <submittedName>
        <fullName evidence="4">Unannotated protein</fullName>
    </submittedName>
</protein>
<dbReference type="PANTHER" id="PTHR10584">
    <property type="entry name" value="SUGAR KINASE"/>
    <property type="match status" value="1"/>
</dbReference>
<dbReference type="SUPFAM" id="SSF53613">
    <property type="entry name" value="Ribokinase-like"/>
    <property type="match status" value="1"/>
</dbReference>
<dbReference type="InterPro" id="IPR029056">
    <property type="entry name" value="Ribokinase-like"/>
</dbReference>
<dbReference type="Pfam" id="PF00294">
    <property type="entry name" value="PfkB"/>
    <property type="match status" value="1"/>
</dbReference>
<evidence type="ECO:0000313" key="5">
    <source>
        <dbReference type="EMBL" id="CAB4631575.1"/>
    </source>
</evidence>
<name>A0A6J6GJJ0_9ZZZZ</name>
<dbReference type="EMBL" id="CAEZVL010000091">
    <property type="protein sequence ID" value="CAB4631575.1"/>
    <property type="molecule type" value="Genomic_DNA"/>
</dbReference>
<evidence type="ECO:0000259" key="3">
    <source>
        <dbReference type="Pfam" id="PF00294"/>
    </source>
</evidence>
<reference evidence="4" key="1">
    <citation type="submission" date="2020-05" db="EMBL/GenBank/DDBJ databases">
        <authorList>
            <person name="Chiriac C."/>
            <person name="Salcher M."/>
            <person name="Ghai R."/>
            <person name="Kavagutti S V."/>
        </authorList>
    </citation>
    <scope>NUCLEOTIDE SEQUENCE</scope>
</reference>
<dbReference type="EMBL" id="CAEZUK010000107">
    <property type="protein sequence ID" value="CAB4601397.1"/>
    <property type="molecule type" value="Genomic_DNA"/>
</dbReference>
<dbReference type="InterPro" id="IPR011611">
    <property type="entry name" value="PfkB_dom"/>
</dbReference>
<keyword evidence="2" id="KW-0418">Kinase</keyword>
<sequence>MRLKGGVDGKGIVSSIADTLLNMTTDAVGTSASFPPLCVLGDFAWDVLIRTNTELLRGGDTFGEVVLTPGGSAANVAVWASRCGMTTRFVGKIGRDRFGQLAQEDLLREKVVAHLVETEAHSTGSVAVFVDHTGQRSMVSGHGADFYLLSSELPVEAISSARHLHLTAWSFFTDPPRSAARAAAKIARSHGATISFDTGSFQMIQEMGVQNFLSYSTDLNFDIVLPNKEEGQVLTGCTEPLDIAKALKEIFPSALIVLKLDAEGSLIYDNGQATHIPPATNNLVDATGAGDSYAGSFLAHYLVNHSAVDAARYATTISAWVIEHIGARPTPDARLRKSLIRS</sequence>
<accession>A0A6J6GJJ0</accession>
<keyword evidence="1" id="KW-0808">Transferase</keyword>
<gene>
    <name evidence="4" type="ORF">UFOPK1820_00758</name>
    <name evidence="5" type="ORF">UFOPK1960_00710</name>
</gene>
<evidence type="ECO:0000313" key="4">
    <source>
        <dbReference type="EMBL" id="CAB4601397.1"/>
    </source>
</evidence>
<evidence type="ECO:0000256" key="1">
    <source>
        <dbReference type="ARBA" id="ARBA00022679"/>
    </source>
</evidence>
<dbReference type="CDD" id="cd01166">
    <property type="entry name" value="KdgK"/>
    <property type="match status" value="1"/>
</dbReference>
<dbReference type="AlphaFoldDB" id="A0A6J6GJJ0"/>
<dbReference type="Gene3D" id="3.40.1190.20">
    <property type="match status" value="1"/>
</dbReference>
<organism evidence="4">
    <name type="scientific">freshwater metagenome</name>
    <dbReference type="NCBI Taxonomy" id="449393"/>
    <lineage>
        <taxon>unclassified sequences</taxon>
        <taxon>metagenomes</taxon>
        <taxon>ecological metagenomes</taxon>
    </lineage>
</organism>
<feature type="domain" description="Carbohydrate kinase PfkB" evidence="3">
    <location>
        <begin position="56"/>
        <end position="329"/>
    </location>
</feature>
<evidence type="ECO:0000256" key="2">
    <source>
        <dbReference type="ARBA" id="ARBA00022777"/>
    </source>
</evidence>
<proteinExistence type="predicted"/>
<dbReference type="PANTHER" id="PTHR10584:SF167">
    <property type="entry name" value="PFKB DOMAIN PROTEIN"/>
    <property type="match status" value="1"/>
</dbReference>
<dbReference type="GO" id="GO:0016301">
    <property type="term" value="F:kinase activity"/>
    <property type="evidence" value="ECO:0007669"/>
    <property type="project" value="UniProtKB-KW"/>
</dbReference>